<dbReference type="InterPro" id="IPR001806">
    <property type="entry name" value="Small_GTPase"/>
</dbReference>
<evidence type="ECO:0000313" key="3">
    <source>
        <dbReference type="Proteomes" id="UP000790347"/>
    </source>
</evidence>
<sequence>MFIFKKFQKQNSDQSSSNNGQSSRRGGGGGGVQPMDQHLQRKFARGIQYNMKIIIRGDRNVGKTCLFYRLQGDKFHEEYLASEEIKVASIQWNYNATDDIVKVEIWDVVDKGKKREILSTQNQSVSSSKDVLKMHNNQNDHHQHESNDPSSSSSPALDAEFVDVYKGTNGVIYLFDMTKAWTFDYVQREIHRCPLHIPILILANHRDMGHHRVITGDQVQGFIESILQEDLESNRKRTGQIRYAECSMRNGFGLRYLYKFFNLPYLHLQRETMLKQLERNGSEINATCQELDAMINSDDYNYDSFLEMLTNKRRLMADQLSATKNVDQMGMLPPRSVSMPANMATMANGDSQQNHLISSRNQNNEPAPIVKPMPSIIIGANNPLPPKFQQQFQKNKPDKNHTTTTTPYNVSVKNIEDFIPDDGEQNMFRKFLDEPNLPQTDLPPVIDEEDSDDDDTMGNNQIVAKYQEELDPEDMIVIESNDNKLSISNENESSEQVVKNGGNEINSDPDDDHQNVEKLSETTSNVESEENQPNSEIPVLNLDEIEALENMYISKHSSQLNEFDVGDSNENEPPSTIKKKMDIKKSNNKSTTNGVTKKKKKSKTSDKQNGDCQQQQIAKKKKSTKLKTKNDNSSKNPASSIIIQDNDDDDDDRRQLEEFLGTTEMDNDPSRDHTSYQMF</sequence>
<dbReference type="Proteomes" id="UP000790347">
    <property type="component" value="Unassembled WGS sequence"/>
</dbReference>
<gene>
    <name evidence="2" type="primary">RABL6</name>
    <name evidence="2" type="ORF">DERF_003917</name>
</gene>
<dbReference type="Gene3D" id="3.40.50.300">
    <property type="entry name" value="P-loop containing nucleotide triphosphate hydrolases"/>
    <property type="match status" value="1"/>
</dbReference>
<feature type="region of interest" description="Disordered" evidence="1">
    <location>
        <begin position="1"/>
        <end position="35"/>
    </location>
</feature>
<feature type="compositionally biased region" description="Low complexity" evidence="1">
    <location>
        <begin position="10"/>
        <end position="24"/>
    </location>
</feature>
<dbReference type="PANTHER" id="PTHR14932:SF1">
    <property type="entry name" value="RAB-LIKE PROTEIN 6"/>
    <property type="match status" value="1"/>
</dbReference>
<reference evidence="2" key="2">
    <citation type="journal article" date="2022" name="Res Sq">
        <title>Comparative Genomics Reveals Insights into the Divergent Evolution of Astigmatic Mites and Household Pest Adaptations.</title>
        <authorList>
            <person name="Xiong Q."/>
            <person name="Wan A.T.-Y."/>
            <person name="Liu X.-Y."/>
            <person name="Fung C.S.-H."/>
            <person name="Xiao X."/>
            <person name="Malainual N."/>
            <person name="Hou J."/>
            <person name="Wang L."/>
            <person name="Wang M."/>
            <person name="Yang K."/>
            <person name="Cui Y."/>
            <person name="Leung E."/>
            <person name="Nong W."/>
            <person name="Shin S.-K."/>
            <person name="Au S."/>
            <person name="Jeong K.Y."/>
            <person name="Chew F.T."/>
            <person name="Hui J."/>
            <person name="Leung T.F."/>
            <person name="Tungtrongchitr A."/>
            <person name="Zhong N."/>
            <person name="Liu Z."/>
            <person name="Tsui S."/>
        </authorList>
    </citation>
    <scope>NUCLEOTIDE SEQUENCE</scope>
    <source>
        <strain evidence="2">Derf</strain>
        <tissue evidence="2">Whole organism</tissue>
    </source>
</reference>
<name>A0A922LB30_DERFA</name>
<feature type="compositionally biased region" description="Acidic residues" evidence="1">
    <location>
        <begin position="446"/>
        <end position="456"/>
    </location>
</feature>
<dbReference type="GO" id="GO:0005634">
    <property type="term" value="C:nucleus"/>
    <property type="evidence" value="ECO:0007669"/>
    <property type="project" value="TreeGrafter"/>
</dbReference>
<dbReference type="GO" id="GO:0003924">
    <property type="term" value="F:GTPase activity"/>
    <property type="evidence" value="ECO:0007669"/>
    <property type="project" value="InterPro"/>
</dbReference>
<dbReference type="SMART" id="SM00174">
    <property type="entry name" value="RHO"/>
    <property type="match status" value="1"/>
</dbReference>
<comment type="caution">
    <text evidence="2">The sequence shown here is derived from an EMBL/GenBank/DDBJ whole genome shotgun (WGS) entry which is preliminary data.</text>
</comment>
<feature type="compositionally biased region" description="Basic residues" evidence="1">
    <location>
        <begin position="618"/>
        <end position="627"/>
    </location>
</feature>
<dbReference type="PANTHER" id="PTHR14932">
    <property type="entry name" value="RAS GTPASE-RELATED"/>
    <property type="match status" value="1"/>
</dbReference>
<feature type="compositionally biased region" description="Basic and acidic residues" evidence="1">
    <location>
        <begin position="668"/>
        <end position="679"/>
    </location>
</feature>
<dbReference type="InterPro" id="IPR040385">
    <property type="entry name" value="RABL6"/>
</dbReference>
<evidence type="ECO:0000256" key="1">
    <source>
        <dbReference type="SAM" id="MobiDB-lite"/>
    </source>
</evidence>
<feature type="region of interest" description="Disordered" evidence="1">
    <location>
        <begin position="487"/>
        <end position="540"/>
    </location>
</feature>
<dbReference type="PROSITE" id="PS51419">
    <property type="entry name" value="RAB"/>
    <property type="match status" value="1"/>
</dbReference>
<dbReference type="AlphaFoldDB" id="A0A922LB30"/>
<organism evidence="2 3">
    <name type="scientific">Dermatophagoides farinae</name>
    <name type="common">American house dust mite</name>
    <dbReference type="NCBI Taxonomy" id="6954"/>
    <lineage>
        <taxon>Eukaryota</taxon>
        <taxon>Metazoa</taxon>
        <taxon>Ecdysozoa</taxon>
        <taxon>Arthropoda</taxon>
        <taxon>Chelicerata</taxon>
        <taxon>Arachnida</taxon>
        <taxon>Acari</taxon>
        <taxon>Acariformes</taxon>
        <taxon>Sarcoptiformes</taxon>
        <taxon>Astigmata</taxon>
        <taxon>Psoroptidia</taxon>
        <taxon>Analgoidea</taxon>
        <taxon>Pyroglyphidae</taxon>
        <taxon>Dermatophagoidinae</taxon>
        <taxon>Dermatophagoides</taxon>
    </lineage>
</organism>
<feature type="region of interest" description="Disordered" evidence="1">
    <location>
        <begin position="562"/>
        <end position="679"/>
    </location>
</feature>
<dbReference type="GO" id="GO:0005829">
    <property type="term" value="C:cytosol"/>
    <property type="evidence" value="ECO:0007669"/>
    <property type="project" value="TreeGrafter"/>
</dbReference>
<dbReference type="EMBL" id="ASGP02000001">
    <property type="protein sequence ID" value="KAH9530081.1"/>
    <property type="molecule type" value="Genomic_DNA"/>
</dbReference>
<dbReference type="InterPro" id="IPR027417">
    <property type="entry name" value="P-loop_NTPase"/>
</dbReference>
<keyword evidence="3" id="KW-1185">Reference proteome</keyword>
<feature type="compositionally biased region" description="Polar residues" evidence="1">
    <location>
        <begin position="487"/>
        <end position="497"/>
    </location>
</feature>
<dbReference type="Pfam" id="PF08477">
    <property type="entry name" value="Roc"/>
    <property type="match status" value="1"/>
</dbReference>
<dbReference type="SUPFAM" id="SSF52540">
    <property type="entry name" value="P-loop containing nucleoside triphosphate hydrolases"/>
    <property type="match status" value="1"/>
</dbReference>
<proteinExistence type="predicted"/>
<evidence type="ECO:0000313" key="2">
    <source>
        <dbReference type="EMBL" id="KAH9530081.1"/>
    </source>
</evidence>
<accession>A0A922LB30</accession>
<reference evidence="2" key="1">
    <citation type="submission" date="2013-05" db="EMBL/GenBank/DDBJ databases">
        <authorList>
            <person name="Yim A.K.Y."/>
            <person name="Chan T.F."/>
            <person name="Ji K.M."/>
            <person name="Liu X.Y."/>
            <person name="Zhou J.W."/>
            <person name="Li R.Q."/>
            <person name="Yang K.Y."/>
            <person name="Li J."/>
            <person name="Li M."/>
            <person name="Law P.T.W."/>
            <person name="Wu Y.L."/>
            <person name="Cai Z.L."/>
            <person name="Qin H."/>
            <person name="Bao Y."/>
            <person name="Leung R.K.K."/>
            <person name="Ng P.K.S."/>
            <person name="Zou J."/>
            <person name="Zhong X.J."/>
            <person name="Ran P.X."/>
            <person name="Zhong N.S."/>
            <person name="Liu Z.G."/>
            <person name="Tsui S.K.W."/>
        </authorList>
    </citation>
    <scope>NUCLEOTIDE SEQUENCE</scope>
    <source>
        <strain evidence="2">Derf</strain>
        <tissue evidence="2">Whole organism</tissue>
    </source>
</reference>
<feature type="region of interest" description="Disordered" evidence="1">
    <location>
        <begin position="433"/>
        <end position="458"/>
    </location>
</feature>
<dbReference type="GO" id="GO:0005525">
    <property type="term" value="F:GTP binding"/>
    <property type="evidence" value="ECO:0007669"/>
    <property type="project" value="InterPro"/>
</dbReference>
<protein>
    <submittedName>
        <fullName evidence="2">Rab-like protein 6</fullName>
    </submittedName>
</protein>
<dbReference type="SMART" id="SM00175">
    <property type="entry name" value="RAB"/>
    <property type="match status" value="1"/>
</dbReference>